<name>A0AC34RS58_9BILA</name>
<evidence type="ECO:0000313" key="2">
    <source>
        <dbReference type="WBParaSite" id="JU765_v2.g9590.t1"/>
    </source>
</evidence>
<evidence type="ECO:0000313" key="1">
    <source>
        <dbReference type="Proteomes" id="UP000887576"/>
    </source>
</evidence>
<organism evidence="1 2">
    <name type="scientific">Panagrolaimus sp. JU765</name>
    <dbReference type="NCBI Taxonomy" id="591449"/>
    <lineage>
        <taxon>Eukaryota</taxon>
        <taxon>Metazoa</taxon>
        <taxon>Ecdysozoa</taxon>
        <taxon>Nematoda</taxon>
        <taxon>Chromadorea</taxon>
        <taxon>Rhabditida</taxon>
        <taxon>Tylenchina</taxon>
        <taxon>Panagrolaimomorpha</taxon>
        <taxon>Panagrolaimoidea</taxon>
        <taxon>Panagrolaimidae</taxon>
        <taxon>Panagrolaimus</taxon>
    </lineage>
</organism>
<dbReference type="Proteomes" id="UP000887576">
    <property type="component" value="Unplaced"/>
</dbReference>
<protein>
    <submittedName>
        <fullName evidence="2">Uncharacterized protein</fullName>
    </submittedName>
</protein>
<sequence length="238" mass="27556">MSTPPPERSLSTASPPNYGSRMISDDDVKSIVEKFCSLISCLEFDEAQKLIETSKMVTNTMIQSGDRIWQQILVNIAQLAAAEQSYFTLSFFSTKFSFTKNHNAPREHYNKIRQDLRRIDDNASSPFSHPEIANNKLRKDIVDYFSYYAAIRLDLIDFYVGLHVKDWRSVVDESVARLEFDFERVEFVAEIVPNQKEVVQRDHAGFADRNEGSATVVQQLFERRQSRNLVQTIKFWVL</sequence>
<reference evidence="2" key="1">
    <citation type="submission" date="2022-11" db="UniProtKB">
        <authorList>
            <consortium name="WormBaseParasite"/>
        </authorList>
    </citation>
    <scope>IDENTIFICATION</scope>
</reference>
<accession>A0AC34RS58</accession>
<proteinExistence type="predicted"/>
<dbReference type="WBParaSite" id="JU765_v2.g9590.t1">
    <property type="protein sequence ID" value="JU765_v2.g9590.t1"/>
    <property type="gene ID" value="JU765_v2.g9590"/>
</dbReference>